<dbReference type="OrthoDB" id="39375at2759"/>
<protein>
    <recommendedName>
        <fullName evidence="5">Fe2OG dioxygenase domain-containing protein</fullName>
    </recommendedName>
</protein>
<organism evidence="3 4">
    <name type="scientific">Pseudo-nitzschia multistriata</name>
    <dbReference type="NCBI Taxonomy" id="183589"/>
    <lineage>
        <taxon>Eukaryota</taxon>
        <taxon>Sar</taxon>
        <taxon>Stramenopiles</taxon>
        <taxon>Ochrophyta</taxon>
        <taxon>Bacillariophyta</taxon>
        <taxon>Bacillariophyceae</taxon>
        <taxon>Bacillariophycidae</taxon>
        <taxon>Bacillariales</taxon>
        <taxon>Bacillariaceae</taxon>
        <taxon>Pseudo-nitzschia</taxon>
    </lineage>
</organism>
<dbReference type="AlphaFoldDB" id="A0A448Z357"/>
<feature type="region of interest" description="Disordered" evidence="1">
    <location>
        <begin position="26"/>
        <end position="46"/>
    </location>
</feature>
<dbReference type="Proteomes" id="UP000291116">
    <property type="component" value="Unassembled WGS sequence"/>
</dbReference>
<name>A0A448Z357_9STRA</name>
<feature type="signal peptide" evidence="2">
    <location>
        <begin position="1"/>
        <end position="24"/>
    </location>
</feature>
<proteinExistence type="predicted"/>
<evidence type="ECO:0000256" key="1">
    <source>
        <dbReference type="SAM" id="MobiDB-lite"/>
    </source>
</evidence>
<keyword evidence="4" id="KW-1185">Reference proteome</keyword>
<evidence type="ECO:0000313" key="3">
    <source>
        <dbReference type="EMBL" id="VEU36425.1"/>
    </source>
</evidence>
<accession>A0A448Z357</accession>
<keyword evidence="2" id="KW-0732">Signal</keyword>
<dbReference type="Gene3D" id="2.60.120.620">
    <property type="entry name" value="q2cbj1_9rhob like domain"/>
    <property type="match status" value="1"/>
</dbReference>
<evidence type="ECO:0008006" key="5">
    <source>
        <dbReference type="Google" id="ProtNLM"/>
    </source>
</evidence>
<dbReference type="EMBL" id="CAACVS010000089">
    <property type="protein sequence ID" value="VEU36425.1"/>
    <property type="molecule type" value="Genomic_DNA"/>
</dbReference>
<sequence length="445" mass="49777">MVPNPGGFLLAGLFLGLFVGLASGEQQQQQQQQQGNAGRGRPDFDTDEEEIAHYGPIDRFWRYHAEKKTLVLGGVEYYDTIQSCMDEKLTPEEWASVRQPQELDRSVGTRFLDYEGKREVFLIEVKNAMSPIHAKAVRVLKDCVKNNISVLHEHRPMYQVYEVSESADQSLKDEMGGNNPTHLNSIIAIFLPDVVKEQYKTLAFAYHHAGWQALVVRDEILDRYRAGSYDAAFVPVEHAGMRACEYLTYEGFNNLYEHQDGFATSVVLNVFLSEGDAYEGGAFYMKDKVNEEYHHVRPDQYSALAFLGGTYDHGVDTIHSGIREALSTEFWYYPDLPPGVNLCAADFGNIEQHVRNCNKVQKSYRDGKVETDYSAHCDAIFPSNSIYGVCKSHFGEMRNIYGDQAAGNNDGAESTKADAAAATAIVTDKEKAAIEGVNTKNGTEL</sequence>
<reference evidence="3 4" key="1">
    <citation type="submission" date="2019-01" db="EMBL/GenBank/DDBJ databases">
        <authorList>
            <person name="Ferrante I. M."/>
        </authorList>
    </citation>
    <scope>NUCLEOTIDE SEQUENCE [LARGE SCALE GENOMIC DNA]</scope>
    <source>
        <strain evidence="3 4">B856</strain>
    </source>
</reference>
<gene>
    <name evidence="3" type="ORF">PSNMU_V1.4_AUG-EV-PASAV3_0031810</name>
</gene>
<feature type="chain" id="PRO_5019331690" description="Fe2OG dioxygenase domain-containing protein" evidence="2">
    <location>
        <begin position="25"/>
        <end position="445"/>
    </location>
</feature>
<evidence type="ECO:0000313" key="4">
    <source>
        <dbReference type="Proteomes" id="UP000291116"/>
    </source>
</evidence>
<evidence type="ECO:0000256" key="2">
    <source>
        <dbReference type="SAM" id="SignalP"/>
    </source>
</evidence>